<dbReference type="PROSITE" id="PS00217">
    <property type="entry name" value="SUGAR_TRANSPORT_2"/>
    <property type="match status" value="1"/>
</dbReference>
<keyword evidence="5 7" id="KW-1133">Transmembrane helix</keyword>
<dbReference type="PANTHER" id="PTHR24064">
    <property type="entry name" value="SOLUTE CARRIER FAMILY 22 MEMBER"/>
    <property type="match status" value="1"/>
</dbReference>
<dbReference type="NCBIfam" id="TIGR00887">
    <property type="entry name" value="2A0109"/>
    <property type="match status" value="1"/>
</dbReference>
<evidence type="ECO:0000256" key="4">
    <source>
        <dbReference type="ARBA" id="ARBA00022692"/>
    </source>
</evidence>
<evidence type="ECO:0000256" key="3">
    <source>
        <dbReference type="ARBA" id="ARBA00022592"/>
    </source>
</evidence>
<dbReference type="InterPro" id="IPR005829">
    <property type="entry name" value="Sugar_transporter_CS"/>
</dbReference>
<dbReference type="GO" id="GO:0016020">
    <property type="term" value="C:membrane"/>
    <property type="evidence" value="ECO:0007669"/>
    <property type="project" value="UniProtKB-SubCell"/>
</dbReference>
<evidence type="ECO:0000313" key="10">
    <source>
        <dbReference type="Proteomes" id="UP000007796"/>
    </source>
</evidence>
<comment type="subcellular location">
    <subcellularLocation>
        <location evidence="1">Membrane</location>
        <topology evidence="1">Multi-pass membrane protein</topology>
    </subcellularLocation>
</comment>
<keyword evidence="10" id="KW-1185">Reference proteome</keyword>
<sequence>MEMLPEPALSAGHVSRTTYGGNRAFHNFANDYSHISDPNLRRRLALSEIDKVPFGLYRTFSVFALMFLLLFSVSQASPTPLTAPDVRAVAVAGVGFFLDSYDIFAISMVTSLLGIVFWGAAAEPAAAAEVAAAYGYRGGGGQLPDSVNQALKASTSAGIILGQLVFGWLADVSGRRRMYGIELAIIVLSTLNCALASPSPSISSTGLLVFWRVLMGIGIGGDYPLSSVITAEFAPTRWRGAMVAAVFSMQGFGNLLSAIVALIVTEAFRSEFIVAASAGSCEGSCRVAADRSWRIIIGFGALPACFALYYRITIPETPRYTFDVAHDIEKADADIRAYMASRPEGVVDPVVQARLKSVAGPSMSVPTASWTDATCYFGRWKNLQTLLGTTLSWFFLDLAYYGLALNNAVILEAIGYSSGQTLYHVLRNNAIGTIILACAGSLPGYWAAVLTIDTVGRKPLQVLGFFILTILFCVLGFAFHRLSEASMLTLYIVAQFFFNWGPNTTTFVVPGECFPTRYRSTGHGISAAMGKLGAILAQLISIPILSRDSPPHCSTGSIACSPWLNRLMQLFALFMLCGTVVSLLFVPETKGVTLEELAGEPPTSYNAGSNGSVVGVPSSTTGRFSCLKWNPFAGGQPAGFHYPRMDDLRNGIGRQRSRFHLRHRYRRNNGSAYDEDREDVPRIGIMTSPEIVARDAAARRGSRWRALSTRTSSTVQSCHMGSGSGGLPSSPTLQPLSVPAATAAVFPGWGAGWGRIDRGGHATTLDEIRLQDVGSLLR</sequence>
<feature type="transmembrane region" description="Helical" evidence="7">
    <location>
        <begin position="179"/>
        <end position="197"/>
    </location>
</feature>
<accession>F0X8I9</accession>
<feature type="transmembrane region" description="Helical" evidence="7">
    <location>
        <begin position="525"/>
        <end position="546"/>
    </location>
</feature>
<dbReference type="Pfam" id="PF00083">
    <property type="entry name" value="Sugar_tr"/>
    <property type="match status" value="1"/>
</dbReference>
<feature type="transmembrane region" description="Helical" evidence="7">
    <location>
        <begin position="462"/>
        <end position="480"/>
    </location>
</feature>
<evidence type="ECO:0000256" key="5">
    <source>
        <dbReference type="ARBA" id="ARBA00022989"/>
    </source>
</evidence>
<dbReference type="InParanoid" id="F0X8I9"/>
<dbReference type="Proteomes" id="UP000007796">
    <property type="component" value="Unassembled WGS sequence"/>
</dbReference>
<evidence type="ECO:0000259" key="8">
    <source>
        <dbReference type="PROSITE" id="PS50850"/>
    </source>
</evidence>
<dbReference type="InterPro" id="IPR020846">
    <property type="entry name" value="MFS_dom"/>
</dbReference>
<keyword evidence="2" id="KW-0813">Transport</keyword>
<evidence type="ECO:0000256" key="2">
    <source>
        <dbReference type="ARBA" id="ARBA00022448"/>
    </source>
</evidence>
<feature type="transmembrane region" description="Helical" evidence="7">
    <location>
        <begin position="430"/>
        <end position="450"/>
    </location>
</feature>
<dbReference type="InterPro" id="IPR036259">
    <property type="entry name" value="MFS_trans_sf"/>
</dbReference>
<evidence type="ECO:0000256" key="7">
    <source>
        <dbReference type="SAM" id="Phobius"/>
    </source>
</evidence>
<dbReference type="EMBL" id="GL629735">
    <property type="protein sequence ID" value="EFX05955.1"/>
    <property type="molecule type" value="Genomic_DNA"/>
</dbReference>
<dbReference type="Gene3D" id="1.20.1250.20">
    <property type="entry name" value="MFS general substrate transporter like domains"/>
    <property type="match status" value="2"/>
</dbReference>
<keyword evidence="3" id="KW-0592">Phosphate transport</keyword>
<feature type="domain" description="Major facilitator superfamily (MFS) profile" evidence="8">
    <location>
        <begin position="88"/>
        <end position="590"/>
    </location>
</feature>
<name>F0X8I9_GROCL</name>
<protein>
    <submittedName>
        <fullName evidence="9">Phosphate/H+ symporter</fullName>
    </submittedName>
</protein>
<evidence type="ECO:0000313" key="9">
    <source>
        <dbReference type="EMBL" id="EFX05955.1"/>
    </source>
</evidence>
<feature type="transmembrane region" description="Helical" evidence="7">
    <location>
        <begin position="567"/>
        <end position="586"/>
    </location>
</feature>
<feature type="transmembrane region" description="Helical" evidence="7">
    <location>
        <begin position="209"/>
        <end position="229"/>
    </location>
</feature>
<dbReference type="AlphaFoldDB" id="F0X8I9"/>
<evidence type="ECO:0000256" key="6">
    <source>
        <dbReference type="ARBA" id="ARBA00023136"/>
    </source>
</evidence>
<organism evidence="10">
    <name type="scientific">Grosmannia clavigera (strain kw1407 / UAMH 11150)</name>
    <name type="common">Blue stain fungus</name>
    <name type="synonym">Graphiocladiella clavigera</name>
    <dbReference type="NCBI Taxonomy" id="655863"/>
    <lineage>
        <taxon>Eukaryota</taxon>
        <taxon>Fungi</taxon>
        <taxon>Dikarya</taxon>
        <taxon>Ascomycota</taxon>
        <taxon>Pezizomycotina</taxon>
        <taxon>Sordariomycetes</taxon>
        <taxon>Sordariomycetidae</taxon>
        <taxon>Ophiostomatales</taxon>
        <taxon>Ophiostomataceae</taxon>
        <taxon>Leptographium</taxon>
    </lineage>
</organism>
<evidence type="ECO:0000256" key="1">
    <source>
        <dbReference type="ARBA" id="ARBA00004141"/>
    </source>
</evidence>
<feature type="transmembrane region" description="Helical" evidence="7">
    <location>
        <begin position="241"/>
        <end position="264"/>
    </location>
</feature>
<dbReference type="GO" id="GO:0006817">
    <property type="term" value="P:phosphate ion transport"/>
    <property type="evidence" value="ECO:0007669"/>
    <property type="project" value="UniProtKB-KW"/>
</dbReference>
<dbReference type="STRING" id="655863.F0X8I9"/>
<dbReference type="eggNOG" id="KOG0252">
    <property type="taxonomic scope" value="Eukaryota"/>
</dbReference>
<feature type="transmembrane region" description="Helical" evidence="7">
    <location>
        <begin position="292"/>
        <end position="310"/>
    </location>
</feature>
<gene>
    <name evidence="9" type="ORF">CMQ_4024</name>
</gene>
<keyword evidence="6 7" id="KW-0472">Membrane</keyword>
<reference evidence="9 10" key="1">
    <citation type="journal article" date="2011" name="Proc. Natl. Acad. Sci. U.S.A.">
        <title>Genome and transcriptome analyses of the mountain pine beetle-fungal symbiont Grosmannia clavigera, a lodgepole pine pathogen.</title>
        <authorList>
            <person name="DiGuistini S."/>
            <person name="Wang Y."/>
            <person name="Liao N.Y."/>
            <person name="Taylor G."/>
            <person name="Tanguay P."/>
            <person name="Feau N."/>
            <person name="Henrissat B."/>
            <person name="Chan S.K."/>
            <person name="Hesse-Orce U."/>
            <person name="Alamouti S.M."/>
            <person name="Tsui C.K.M."/>
            <person name="Docking R.T."/>
            <person name="Levasseur A."/>
            <person name="Haridas S."/>
            <person name="Robertson G."/>
            <person name="Birol I."/>
            <person name="Holt R.A."/>
            <person name="Marra M.A."/>
            <person name="Hamelin R.C."/>
            <person name="Hirst M."/>
            <person name="Jones S.J.M."/>
            <person name="Bohlmann J."/>
            <person name="Breuil C."/>
        </authorList>
    </citation>
    <scope>NUCLEOTIDE SEQUENCE [LARGE SCALE GENOMIC DNA]</scope>
    <source>
        <strain evidence="10">kw1407 / UAMH 11150</strain>
    </source>
</reference>
<keyword evidence="4 7" id="KW-0812">Transmembrane</keyword>
<dbReference type="RefSeq" id="XP_014175437.1">
    <property type="nucleotide sequence ID" value="XM_014319962.1"/>
</dbReference>
<dbReference type="PROSITE" id="PS50850">
    <property type="entry name" value="MFS"/>
    <property type="match status" value="1"/>
</dbReference>
<proteinExistence type="predicted"/>
<feature type="transmembrane region" description="Helical" evidence="7">
    <location>
        <begin position="56"/>
        <end position="76"/>
    </location>
</feature>
<feature type="transmembrane region" description="Helical" evidence="7">
    <location>
        <begin position="88"/>
        <end position="121"/>
    </location>
</feature>
<feature type="transmembrane region" description="Helical" evidence="7">
    <location>
        <begin position="386"/>
        <end position="410"/>
    </location>
</feature>
<dbReference type="GO" id="GO:0005315">
    <property type="term" value="F:phosphate transmembrane transporter activity"/>
    <property type="evidence" value="ECO:0007669"/>
    <property type="project" value="InterPro"/>
</dbReference>
<dbReference type="GeneID" id="25977190"/>
<dbReference type="InterPro" id="IPR004738">
    <property type="entry name" value="Phos_permease"/>
</dbReference>
<dbReference type="InterPro" id="IPR005828">
    <property type="entry name" value="MFS_sugar_transport-like"/>
</dbReference>
<dbReference type="HOGENOM" id="CLU_001265_46_14_1"/>
<dbReference type="SUPFAM" id="SSF103473">
    <property type="entry name" value="MFS general substrate transporter"/>
    <property type="match status" value="1"/>
</dbReference>
<dbReference type="CDD" id="cd17364">
    <property type="entry name" value="MFS_PhT"/>
    <property type="match status" value="1"/>
</dbReference>
<dbReference type="OrthoDB" id="433512at2759"/>